<evidence type="ECO:0000313" key="2">
    <source>
        <dbReference type="Proteomes" id="UP000663854"/>
    </source>
</evidence>
<protein>
    <submittedName>
        <fullName evidence="1">Uncharacterized protein</fullName>
    </submittedName>
</protein>
<feature type="non-terminal residue" evidence="1">
    <location>
        <position position="1"/>
    </location>
</feature>
<accession>A0A815TKG1</accession>
<dbReference type="Proteomes" id="UP000663854">
    <property type="component" value="Unassembled WGS sequence"/>
</dbReference>
<sequence length="72" mass="8337">IKHYRSSAIQMLGLHHFSVFLPYLTVEHRNSIGSNLCTSRKFIRTNPQINNSTIKLLKIQNNKNNISKTENL</sequence>
<organism evidence="1 2">
    <name type="scientific">Rotaria sordida</name>
    <dbReference type="NCBI Taxonomy" id="392033"/>
    <lineage>
        <taxon>Eukaryota</taxon>
        <taxon>Metazoa</taxon>
        <taxon>Spiralia</taxon>
        <taxon>Gnathifera</taxon>
        <taxon>Rotifera</taxon>
        <taxon>Eurotatoria</taxon>
        <taxon>Bdelloidea</taxon>
        <taxon>Philodinida</taxon>
        <taxon>Philodinidae</taxon>
        <taxon>Rotaria</taxon>
    </lineage>
</organism>
<comment type="caution">
    <text evidence="1">The sequence shown here is derived from an EMBL/GenBank/DDBJ whole genome shotgun (WGS) entry which is preliminary data.</text>
</comment>
<evidence type="ECO:0000313" key="1">
    <source>
        <dbReference type="EMBL" id="CAF1507264.1"/>
    </source>
</evidence>
<dbReference type="EMBL" id="CAJNOH010010037">
    <property type="protein sequence ID" value="CAF1507264.1"/>
    <property type="molecule type" value="Genomic_DNA"/>
</dbReference>
<reference evidence="1" key="1">
    <citation type="submission" date="2021-02" db="EMBL/GenBank/DDBJ databases">
        <authorList>
            <person name="Nowell W R."/>
        </authorList>
    </citation>
    <scope>NUCLEOTIDE SEQUENCE</scope>
</reference>
<proteinExistence type="predicted"/>
<gene>
    <name evidence="1" type="ORF">PYM288_LOCUS38962</name>
</gene>
<dbReference type="AlphaFoldDB" id="A0A815TKG1"/>
<name>A0A815TKG1_9BILA</name>